<evidence type="ECO:0000259" key="7">
    <source>
        <dbReference type="PROSITE" id="PS51900"/>
    </source>
</evidence>
<dbReference type="GO" id="GO:0006310">
    <property type="term" value="P:DNA recombination"/>
    <property type="evidence" value="ECO:0007669"/>
    <property type="project" value="UniProtKB-KW"/>
</dbReference>
<evidence type="ECO:0000313" key="9">
    <source>
        <dbReference type="Proteomes" id="UP000664904"/>
    </source>
</evidence>
<feature type="domain" description="Tyr recombinase" evidence="6">
    <location>
        <begin position="257"/>
        <end position="440"/>
    </location>
</feature>
<dbReference type="PROSITE" id="PS51900">
    <property type="entry name" value="CB"/>
    <property type="match status" value="1"/>
</dbReference>
<evidence type="ECO:0000256" key="1">
    <source>
        <dbReference type="ARBA" id="ARBA00008857"/>
    </source>
</evidence>
<dbReference type="Gene3D" id="1.10.443.10">
    <property type="entry name" value="Intergrase catalytic core"/>
    <property type="match status" value="1"/>
</dbReference>
<dbReference type="Pfam" id="PF20172">
    <property type="entry name" value="DUF6538"/>
    <property type="match status" value="1"/>
</dbReference>
<dbReference type="InterPro" id="IPR046668">
    <property type="entry name" value="DUF6538"/>
</dbReference>
<sequence length="445" mass="51026">MTRWKGSTGKSHVVLKGKTYYARLTIPKDARDHFDKTEFWQSLRTDSLKEAEYRAAAIVAQWKSQIERVKGNEGLASKALQWKADLEKARRQDELLLRQFHQEHKRRPNIDEANELGIGGFEIVVSDELERIALEQGQQAANTFHNIVYGNNVVTNAHFDEYKATLKVIPRTLSQRSTHLERLAKRFPSLPIKRSDVAKWIVDLEQSGLDISTVKSMMGTCRGYYDYLQRVGYLDFEEVNPFKDQKFMQPKKASKTDQRQAFEPADVIRLIDAAKRKKRPDQNLVDAILIAAYTGMRREEIAQLRVENIKEAEGVKYFEIVEAKTQAGVRNVPIHPKLASLVKRLCATSNDGYLLTREPIRPNGERGDAIGKRFKTLRDSLGFDNRYVFHSLRKTVSTLFERAGVNHNEAAEIVGHEKQGMTYGLYSAGMSMRQKYEIISRIDYG</sequence>
<dbReference type="InterPro" id="IPR044068">
    <property type="entry name" value="CB"/>
</dbReference>
<dbReference type="InterPro" id="IPR013762">
    <property type="entry name" value="Integrase-like_cat_sf"/>
</dbReference>
<feature type="domain" description="Core-binding (CB)" evidence="7">
    <location>
        <begin position="153"/>
        <end position="229"/>
    </location>
</feature>
<evidence type="ECO:0000256" key="3">
    <source>
        <dbReference type="ARBA" id="ARBA00023125"/>
    </source>
</evidence>
<keyword evidence="2" id="KW-0229">DNA integration</keyword>
<keyword evidence="4" id="KW-0233">DNA recombination</keyword>
<keyword evidence="3 5" id="KW-0238">DNA-binding</keyword>
<evidence type="ECO:0000313" key="8">
    <source>
        <dbReference type="EMBL" id="QTH72029.1"/>
    </source>
</evidence>
<evidence type="ECO:0000256" key="4">
    <source>
        <dbReference type="ARBA" id="ARBA00023172"/>
    </source>
</evidence>
<dbReference type="KEGG" id="pxi:J5O05_03730"/>
<protein>
    <submittedName>
        <fullName evidence="8">Tyrosine-type recombinase/integrase</fullName>
    </submittedName>
</protein>
<reference evidence="8" key="1">
    <citation type="submission" date="2021-03" db="EMBL/GenBank/DDBJ databases">
        <title>Complete Genome of Pseudoalteromonas xiamenensis STKMTI.2, a new potential marine bacterium producing anti-Vibrio compounds.</title>
        <authorList>
            <person name="Handayani D.P."/>
            <person name="Isnansetyo A."/>
            <person name="Istiqomah I."/>
            <person name="Jumina J."/>
        </authorList>
    </citation>
    <scope>NUCLEOTIDE SEQUENCE</scope>
    <source>
        <strain evidence="8">STKMTI.2</strain>
    </source>
</reference>
<dbReference type="InterPro" id="IPR002104">
    <property type="entry name" value="Integrase_catalytic"/>
</dbReference>
<dbReference type="RefSeq" id="WP_208843652.1">
    <property type="nucleotide sequence ID" value="NZ_CP072133.1"/>
</dbReference>
<dbReference type="SUPFAM" id="SSF56349">
    <property type="entry name" value="DNA breaking-rejoining enzymes"/>
    <property type="match status" value="1"/>
</dbReference>
<dbReference type="PROSITE" id="PS51898">
    <property type="entry name" value="TYR_RECOMBINASE"/>
    <property type="match status" value="1"/>
</dbReference>
<dbReference type="InterPro" id="IPR050090">
    <property type="entry name" value="Tyrosine_recombinase_XerCD"/>
</dbReference>
<evidence type="ECO:0000256" key="5">
    <source>
        <dbReference type="PROSITE-ProRule" id="PRU01248"/>
    </source>
</evidence>
<dbReference type="AlphaFoldDB" id="A0A975DI32"/>
<dbReference type="InterPro" id="IPR011010">
    <property type="entry name" value="DNA_brk_join_enz"/>
</dbReference>
<dbReference type="EMBL" id="CP072133">
    <property type="protein sequence ID" value="QTH72029.1"/>
    <property type="molecule type" value="Genomic_DNA"/>
</dbReference>
<dbReference type="Pfam" id="PF00589">
    <property type="entry name" value="Phage_integrase"/>
    <property type="match status" value="1"/>
</dbReference>
<keyword evidence="9" id="KW-1185">Reference proteome</keyword>
<dbReference type="PANTHER" id="PTHR30349">
    <property type="entry name" value="PHAGE INTEGRASE-RELATED"/>
    <property type="match status" value="1"/>
</dbReference>
<organism evidence="8 9">
    <name type="scientific">Pseudoalteromonas xiamenensis</name>
    <dbReference type="NCBI Taxonomy" id="882626"/>
    <lineage>
        <taxon>Bacteria</taxon>
        <taxon>Pseudomonadati</taxon>
        <taxon>Pseudomonadota</taxon>
        <taxon>Gammaproteobacteria</taxon>
        <taxon>Alteromonadales</taxon>
        <taxon>Pseudoalteromonadaceae</taxon>
        <taxon>Pseudoalteromonas</taxon>
    </lineage>
</organism>
<evidence type="ECO:0000259" key="6">
    <source>
        <dbReference type="PROSITE" id="PS51898"/>
    </source>
</evidence>
<name>A0A975DI32_9GAMM</name>
<evidence type="ECO:0000256" key="2">
    <source>
        <dbReference type="ARBA" id="ARBA00022908"/>
    </source>
</evidence>
<dbReference type="GO" id="GO:0003677">
    <property type="term" value="F:DNA binding"/>
    <property type="evidence" value="ECO:0007669"/>
    <property type="project" value="UniProtKB-UniRule"/>
</dbReference>
<dbReference type="PANTHER" id="PTHR30349:SF41">
    <property type="entry name" value="INTEGRASE_RECOMBINASE PROTEIN MJ0367-RELATED"/>
    <property type="match status" value="1"/>
</dbReference>
<comment type="similarity">
    <text evidence="1">Belongs to the 'phage' integrase family.</text>
</comment>
<proteinExistence type="inferred from homology"/>
<accession>A0A975DI32</accession>
<dbReference type="GO" id="GO:0015074">
    <property type="term" value="P:DNA integration"/>
    <property type="evidence" value="ECO:0007669"/>
    <property type="project" value="UniProtKB-KW"/>
</dbReference>
<gene>
    <name evidence="8" type="ORF">J5O05_03730</name>
</gene>
<dbReference type="Proteomes" id="UP000664904">
    <property type="component" value="Chromosome"/>
</dbReference>